<evidence type="ECO:0000256" key="1">
    <source>
        <dbReference type="SAM" id="Phobius"/>
    </source>
</evidence>
<evidence type="ECO:0000313" key="2">
    <source>
        <dbReference type="EMBL" id="MDV2884736.1"/>
    </source>
</evidence>
<dbReference type="AlphaFoldDB" id="A0AAJ2NKW3"/>
<protein>
    <submittedName>
        <fullName evidence="2">CBO0543 family protein</fullName>
    </submittedName>
</protein>
<gene>
    <name evidence="2" type="ORF">RYX45_06075</name>
</gene>
<feature type="transmembrane region" description="Helical" evidence="1">
    <location>
        <begin position="134"/>
        <end position="157"/>
    </location>
</feature>
<keyword evidence="1" id="KW-1133">Transmembrane helix</keyword>
<comment type="caution">
    <text evidence="2">The sequence shown here is derived from an EMBL/GenBank/DDBJ whole genome shotgun (WGS) entry which is preliminary data.</text>
</comment>
<keyword evidence="1" id="KW-0472">Membrane</keyword>
<dbReference type="NCBIfam" id="NF041644">
    <property type="entry name" value="CBO0543_fam"/>
    <property type="match status" value="1"/>
</dbReference>
<dbReference type="InterPro" id="IPR048147">
    <property type="entry name" value="CBO0543-like"/>
</dbReference>
<dbReference type="Proteomes" id="UP001285636">
    <property type="component" value="Unassembled WGS sequence"/>
</dbReference>
<sequence length="200" mass="23948">MEKVMDQEQRTLYEKIQAAKEQLSQLEMEYWNLYSSFTTFEFWVIFLLFFVVPLVVLYFVIDRRRMFLLGFYGFNIHVWFGYIDTAGDRMGFWGYPFELIPFLSGNVSLEAALVPILFMLVYQWTLNHKKNFYVYSLLLSALLSFIVKPLLTMHLFFELHNGTTYVHLFILYIVIFLFSKLITNVFIKMHRNAKVESEMV</sequence>
<reference evidence="2" key="1">
    <citation type="submission" date="2023-10" db="EMBL/GenBank/DDBJ databases">
        <title>Screening of Alkalihalophilus pseudofirmusBZ-TG-HK211 and Its Alleviation of Salt Stress on Rapeseed Growth.</title>
        <authorList>
            <person name="Zhao B."/>
            <person name="Guo T."/>
        </authorList>
    </citation>
    <scope>NUCLEOTIDE SEQUENCE</scope>
    <source>
        <strain evidence="2">BZ-TG-HK211</strain>
    </source>
</reference>
<feature type="transmembrane region" description="Helical" evidence="1">
    <location>
        <begin position="169"/>
        <end position="187"/>
    </location>
</feature>
<feature type="transmembrane region" description="Helical" evidence="1">
    <location>
        <begin position="42"/>
        <end position="61"/>
    </location>
</feature>
<evidence type="ECO:0000313" key="3">
    <source>
        <dbReference type="Proteomes" id="UP001285636"/>
    </source>
</evidence>
<dbReference type="EMBL" id="JAWJAY010000001">
    <property type="protein sequence ID" value="MDV2884736.1"/>
    <property type="molecule type" value="Genomic_DNA"/>
</dbReference>
<name>A0AAJ2NKW3_ALKPS</name>
<dbReference type="RefSeq" id="WP_323466190.1">
    <property type="nucleotide sequence ID" value="NZ_CP144224.1"/>
</dbReference>
<keyword evidence="1" id="KW-0812">Transmembrane</keyword>
<accession>A0AAJ2NKW3</accession>
<feature type="transmembrane region" description="Helical" evidence="1">
    <location>
        <begin position="103"/>
        <end position="122"/>
    </location>
</feature>
<feature type="transmembrane region" description="Helical" evidence="1">
    <location>
        <begin position="66"/>
        <end position="83"/>
    </location>
</feature>
<proteinExistence type="predicted"/>
<organism evidence="2 3">
    <name type="scientific">Alkalihalophilus pseudofirmus</name>
    <name type="common">Bacillus pseudofirmus</name>
    <dbReference type="NCBI Taxonomy" id="79885"/>
    <lineage>
        <taxon>Bacteria</taxon>
        <taxon>Bacillati</taxon>
        <taxon>Bacillota</taxon>
        <taxon>Bacilli</taxon>
        <taxon>Bacillales</taxon>
        <taxon>Bacillaceae</taxon>
        <taxon>Alkalihalophilus</taxon>
    </lineage>
</organism>